<keyword evidence="2" id="KW-1185">Reference proteome</keyword>
<dbReference type="HOGENOM" id="CLU_1445514_0_0_7"/>
<reference evidence="1 2" key="1">
    <citation type="submission" date="2011-09" db="EMBL/GenBank/DDBJ databases">
        <authorList>
            <consortium name="US DOE Joint Genome Institute (JGI-PGF)"/>
            <person name="Lucas S."/>
            <person name="Han J."/>
            <person name="Lapidus A."/>
            <person name="Cheng J.-F."/>
            <person name="Goodwin L."/>
            <person name="Pitluck S."/>
            <person name="Peters L."/>
            <person name="Land M.L."/>
            <person name="Hauser L."/>
            <person name="Orellana R."/>
            <person name="Lovley D."/>
            <person name="Woyke T.J."/>
        </authorList>
    </citation>
    <scope>NUCLEOTIDE SEQUENCE [LARGE SCALE GENOMIC DNA]</scope>
    <source>
        <strain evidence="1 2">2ac9</strain>
    </source>
</reference>
<name>I5B213_9BACT</name>
<dbReference type="eggNOG" id="ENOG5032ST7">
    <property type="taxonomic scope" value="Bacteria"/>
</dbReference>
<protein>
    <recommendedName>
        <fullName evidence="3">Cell wall-associated hydrolase, invasion-associated protein</fullName>
    </recommendedName>
</protein>
<evidence type="ECO:0008006" key="3">
    <source>
        <dbReference type="Google" id="ProtNLM"/>
    </source>
</evidence>
<dbReference type="EMBL" id="CM001488">
    <property type="protein sequence ID" value="EIM63526.1"/>
    <property type="molecule type" value="Genomic_DNA"/>
</dbReference>
<evidence type="ECO:0000313" key="1">
    <source>
        <dbReference type="EMBL" id="EIM63526.1"/>
    </source>
</evidence>
<evidence type="ECO:0000313" key="2">
    <source>
        <dbReference type="Proteomes" id="UP000005778"/>
    </source>
</evidence>
<dbReference type="OrthoDB" id="5418076at2"/>
<dbReference type="RefSeq" id="WP_004072689.1">
    <property type="nucleotide sequence ID" value="NZ_CM001488.1"/>
</dbReference>
<dbReference type="AlphaFoldDB" id="I5B213"/>
<gene>
    <name evidence="1" type="ORF">DespoDRAFT_01598</name>
</gene>
<sequence>MRRATIHLILLLIWAVPTLASLSLVIETQHEHMQTPVDSRPAVLFCQFIPSIAEQFIGMPVLVGGRPNQTGSTDNSWLFYSIYAGAATKAGLVYKNLMPMNLLLDNTHSIKADDVQNGDLIVLNNDLTAMVYQVDPSGRMHFIYASKKRGEVTTFNSDHLVYYAYWLENLKGFFRINEHMLMPARRK</sequence>
<proteinExistence type="predicted"/>
<reference evidence="1 2" key="2">
    <citation type="submission" date="2012-02" db="EMBL/GenBank/DDBJ databases">
        <title>Improved High-Quality Draft sequence of Desulfobacter postgatei 2ac9.</title>
        <authorList>
            <consortium name="US DOE Joint Genome Institute"/>
            <person name="Lucas S."/>
            <person name="Han J."/>
            <person name="Lapidus A."/>
            <person name="Cheng J.-F."/>
            <person name="Goodwin L."/>
            <person name="Pitluck S."/>
            <person name="Peters L."/>
            <person name="Ovchinnikova G."/>
            <person name="Held B."/>
            <person name="Detter J.C."/>
            <person name="Han C."/>
            <person name="Tapia R."/>
            <person name="Land M."/>
            <person name="Hauser L."/>
            <person name="Kyrpides N."/>
            <person name="Ivanova N."/>
            <person name="Pagani I."/>
            <person name="Orellana R."/>
            <person name="Lovley D."/>
            <person name="Woyke T."/>
        </authorList>
    </citation>
    <scope>NUCLEOTIDE SEQUENCE [LARGE SCALE GENOMIC DNA]</scope>
    <source>
        <strain evidence="1 2">2ac9</strain>
    </source>
</reference>
<organism evidence="1 2">
    <name type="scientific">Desulfobacter postgatei 2ac9</name>
    <dbReference type="NCBI Taxonomy" id="879212"/>
    <lineage>
        <taxon>Bacteria</taxon>
        <taxon>Pseudomonadati</taxon>
        <taxon>Thermodesulfobacteriota</taxon>
        <taxon>Desulfobacteria</taxon>
        <taxon>Desulfobacterales</taxon>
        <taxon>Desulfobacteraceae</taxon>
        <taxon>Desulfobacter</taxon>
    </lineage>
</organism>
<accession>I5B213</accession>
<dbReference type="Proteomes" id="UP000005778">
    <property type="component" value="Chromosome"/>
</dbReference>